<evidence type="ECO:0000313" key="2">
    <source>
        <dbReference type="Proteomes" id="UP001732700"/>
    </source>
</evidence>
<keyword evidence="2" id="KW-1185">Reference proteome</keyword>
<sequence length="434" mass="49031">MNTSQGAAEETKILIEERVKKTNERLVSDFCKNGTKIHRFPQNLRRIGKEGYYIAPTVAAFGPYHHGSAHLREMEEVKHAAAHYFCVKSGHSVRDVYGKVLSIADEARCCYSEDAVAGFSADEFATMMFLDGCFLLHYMTLDDESGVLVNRSTLSTGPSMLRDMFLLENQLPWLVLETLMSFTNIFPVFMFIAGTASNTLNSSSISDKRLPEDEFQKHRPPHLLGLLRHYLIGSMPPADARYSKIKVHYALASSAIELAEMGVRLTASNERWFADMSIQKGLLAGELSLTSLFLNDYTACWLVNMAAFEACTSAGFVQYDGLTINSYISLLAMLVDKEEDVHVLRAKHLVHSNSFSNQEILVFFKGLARHLKLGYRYLVVVEKIEEYKRERPARIVVHRFFYNNFRAIAALLSIAGVLVGIFRALLSLKEHPRY</sequence>
<protein>
    <submittedName>
        <fullName evidence="1">Uncharacterized protein</fullName>
    </submittedName>
</protein>
<dbReference type="Proteomes" id="UP001732700">
    <property type="component" value="Chromosome 7A"/>
</dbReference>
<proteinExistence type="predicted"/>
<organism evidence="1 2">
    <name type="scientific">Avena sativa</name>
    <name type="common">Oat</name>
    <dbReference type="NCBI Taxonomy" id="4498"/>
    <lineage>
        <taxon>Eukaryota</taxon>
        <taxon>Viridiplantae</taxon>
        <taxon>Streptophyta</taxon>
        <taxon>Embryophyta</taxon>
        <taxon>Tracheophyta</taxon>
        <taxon>Spermatophyta</taxon>
        <taxon>Magnoliopsida</taxon>
        <taxon>Liliopsida</taxon>
        <taxon>Poales</taxon>
        <taxon>Poaceae</taxon>
        <taxon>BOP clade</taxon>
        <taxon>Pooideae</taxon>
        <taxon>Poodae</taxon>
        <taxon>Poeae</taxon>
        <taxon>Poeae Chloroplast Group 1 (Aveneae type)</taxon>
        <taxon>Aveninae</taxon>
        <taxon>Avena</taxon>
    </lineage>
</organism>
<dbReference type="EnsemblPlants" id="AVESA.00010b.r2.7AG1242490.1">
    <property type="protein sequence ID" value="AVESA.00010b.r2.7AG1242490.1.CDS.1"/>
    <property type="gene ID" value="AVESA.00010b.r2.7AG1242490"/>
</dbReference>
<reference evidence="1" key="1">
    <citation type="submission" date="2021-05" db="EMBL/GenBank/DDBJ databases">
        <authorList>
            <person name="Scholz U."/>
            <person name="Mascher M."/>
            <person name="Fiebig A."/>
        </authorList>
    </citation>
    <scope>NUCLEOTIDE SEQUENCE [LARGE SCALE GENOMIC DNA]</scope>
</reference>
<accession>A0ACD5ZVZ6</accession>
<name>A0ACD5ZVZ6_AVESA</name>
<reference evidence="1" key="2">
    <citation type="submission" date="2025-09" db="UniProtKB">
        <authorList>
            <consortium name="EnsemblPlants"/>
        </authorList>
    </citation>
    <scope>IDENTIFICATION</scope>
</reference>
<evidence type="ECO:0000313" key="1">
    <source>
        <dbReference type="EnsemblPlants" id="AVESA.00010b.r2.7AG1242490.1.CDS.1"/>
    </source>
</evidence>